<name>A0AA38CT46_TAXCH</name>
<reference evidence="2 3" key="1">
    <citation type="journal article" date="2021" name="Nat. Plants">
        <title>The Taxus genome provides insights into paclitaxel biosynthesis.</title>
        <authorList>
            <person name="Xiong X."/>
            <person name="Gou J."/>
            <person name="Liao Q."/>
            <person name="Li Y."/>
            <person name="Zhou Q."/>
            <person name="Bi G."/>
            <person name="Li C."/>
            <person name="Du R."/>
            <person name="Wang X."/>
            <person name="Sun T."/>
            <person name="Guo L."/>
            <person name="Liang H."/>
            <person name="Lu P."/>
            <person name="Wu Y."/>
            <person name="Zhang Z."/>
            <person name="Ro D.K."/>
            <person name="Shang Y."/>
            <person name="Huang S."/>
            <person name="Yan J."/>
        </authorList>
    </citation>
    <scope>NUCLEOTIDE SEQUENCE [LARGE SCALE GENOMIC DNA]</scope>
    <source>
        <strain evidence="2">Ta-2019</strain>
    </source>
</reference>
<dbReference type="AlphaFoldDB" id="A0AA38CT46"/>
<keyword evidence="3" id="KW-1185">Reference proteome</keyword>
<dbReference type="EMBL" id="JAHRHJ020000008">
    <property type="protein sequence ID" value="KAH9304198.1"/>
    <property type="molecule type" value="Genomic_DNA"/>
</dbReference>
<feature type="non-terminal residue" evidence="2">
    <location>
        <position position="56"/>
    </location>
</feature>
<sequence>MNLSCGSDAINPKINFKDSWQKDEALKTLGASVFKDTHCHPQDETSVPHGGDRAET</sequence>
<feature type="region of interest" description="Disordered" evidence="1">
    <location>
        <begin position="37"/>
        <end position="56"/>
    </location>
</feature>
<organism evidence="2 3">
    <name type="scientific">Taxus chinensis</name>
    <name type="common">Chinese yew</name>
    <name type="synonym">Taxus wallichiana var. chinensis</name>
    <dbReference type="NCBI Taxonomy" id="29808"/>
    <lineage>
        <taxon>Eukaryota</taxon>
        <taxon>Viridiplantae</taxon>
        <taxon>Streptophyta</taxon>
        <taxon>Embryophyta</taxon>
        <taxon>Tracheophyta</taxon>
        <taxon>Spermatophyta</taxon>
        <taxon>Pinopsida</taxon>
        <taxon>Pinidae</taxon>
        <taxon>Conifers II</taxon>
        <taxon>Cupressales</taxon>
        <taxon>Taxaceae</taxon>
        <taxon>Taxus</taxon>
    </lineage>
</organism>
<evidence type="ECO:0000313" key="3">
    <source>
        <dbReference type="Proteomes" id="UP000824469"/>
    </source>
</evidence>
<dbReference type="Proteomes" id="UP000824469">
    <property type="component" value="Unassembled WGS sequence"/>
</dbReference>
<accession>A0AA38CT46</accession>
<comment type="caution">
    <text evidence="2">The sequence shown here is derived from an EMBL/GenBank/DDBJ whole genome shotgun (WGS) entry which is preliminary data.</text>
</comment>
<proteinExistence type="predicted"/>
<evidence type="ECO:0000313" key="2">
    <source>
        <dbReference type="EMBL" id="KAH9304198.1"/>
    </source>
</evidence>
<gene>
    <name evidence="2" type="ORF">KI387_008602</name>
</gene>
<protein>
    <submittedName>
        <fullName evidence="2">Uncharacterized protein</fullName>
    </submittedName>
</protein>
<evidence type="ECO:0000256" key="1">
    <source>
        <dbReference type="SAM" id="MobiDB-lite"/>
    </source>
</evidence>